<organism evidence="1">
    <name type="scientific">Tanacetum cinerariifolium</name>
    <name type="common">Dalmatian daisy</name>
    <name type="synonym">Chrysanthemum cinerariifolium</name>
    <dbReference type="NCBI Taxonomy" id="118510"/>
    <lineage>
        <taxon>Eukaryota</taxon>
        <taxon>Viridiplantae</taxon>
        <taxon>Streptophyta</taxon>
        <taxon>Embryophyta</taxon>
        <taxon>Tracheophyta</taxon>
        <taxon>Spermatophyta</taxon>
        <taxon>Magnoliopsida</taxon>
        <taxon>eudicotyledons</taxon>
        <taxon>Gunneridae</taxon>
        <taxon>Pentapetalae</taxon>
        <taxon>asterids</taxon>
        <taxon>campanulids</taxon>
        <taxon>Asterales</taxon>
        <taxon>Asteraceae</taxon>
        <taxon>Asteroideae</taxon>
        <taxon>Anthemideae</taxon>
        <taxon>Anthemidinae</taxon>
        <taxon>Tanacetum</taxon>
    </lineage>
</organism>
<keyword evidence="1" id="KW-0695">RNA-directed DNA polymerase</keyword>
<dbReference type="EMBL" id="BKCJ010007197">
    <property type="protein sequence ID" value="GEU76026.1"/>
    <property type="molecule type" value="Genomic_DNA"/>
</dbReference>
<evidence type="ECO:0000313" key="1">
    <source>
        <dbReference type="EMBL" id="GEU76026.1"/>
    </source>
</evidence>
<feature type="non-terminal residue" evidence="1">
    <location>
        <position position="1"/>
    </location>
</feature>
<dbReference type="InterPro" id="IPR043502">
    <property type="entry name" value="DNA/RNA_pol_sf"/>
</dbReference>
<proteinExistence type="predicted"/>
<dbReference type="GO" id="GO:0003964">
    <property type="term" value="F:RNA-directed DNA polymerase activity"/>
    <property type="evidence" value="ECO:0007669"/>
    <property type="project" value="UniProtKB-KW"/>
</dbReference>
<keyword evidence="1" id="KW-0808">Transferase</keyword>
<dbReference type="InterPro" id="IPR043128">
    <property type="entry name" value="Rev_trsase/Diguanyl_cyclase"/>
</dbReference>
<keyword evidence="1" id="KW-0548">Nucleotidyltransferase</keyword>
<sequence length="411" mass="46171">LGLLTRVNTKETEDKSKGKRLEDALIVEIFLRTFQVVLPTRQVKFQIDLVPDVAPVARAPYRLAPFGMKDFSEQLKELSDKGFIRHSSSPWGAPVLIVKKKDGSFRMCIDYRELNKLTVKNRYPLPRIDDLLNQLQGSSVYSKIYLRFSAIVFNDALTLNENVLSKWNIWHPYHPELRDTRGLDIRHVNQVHVLDFTGLIDKIRGTLADRLRMAYTGDEGQSCLPAMHGGGCLRLGDRCHMTWRQFILALGLHTAEEMAEDGFERTGPAPFYIYIKDPVRRLCHRLISCSISGKGQAPKKVTGTDLFYFRSMDQGTTNVPHLLAQYLFRHADGKKSGARMSGGHFIRNLADHFSLVSDEGLMGLFVITHGVAAGAPKVIEGAPVVDEGVLAPVQAPNHLSRPPQLRLLHKG</sequence>
<gene>
    <name evidence="1" type="ORF">Tci_048004</name>
</gene>
<dbReference type="InterPro" id="IPR053134">
    <property type="entry name" value="RNA-dir_DNA_polymerase"/>
</dbReference>
<name>A0A6L2MPW3_TANCI</name>
<reference evidence="1" key="1">
    <citation type="journal article" date="2019" name="Sci. Rep.">
        <title>Draft genome of Tanacetum cinerariifolium, the natural source of mosquito coil.</title>
        <authorList>
            <person name="Yamashiro T."/>
            <person name="Shiraishi A."/>
            <person name="Satake H."/>
            <person name="Nakayama K."/>
        </authorList>
    </citation>
    <scope>NUCLEOTIDE SEQUENCE</scope>
</reference>
<dbReference type="PANTHER" id="PTHR24559:SF427">
    <property type="entry name" value="RNA-DIRECTED DNA POLYMERASE"/>
    <property type="match status" value="1"/>
</dbReference>
<dbReference type="PANTHER" id="PTHR24559">
    <property type="entry name" value="TRANSPOSON TY3-I GAG-POL POLYPROTEIN"/>
    <property type="match status" value="1"/>
</dbReference>
<dbReference type="CDD" id="cd01647">
    <property type="entry name" value="RT_LTR"/>
    <property type="match status" value="1"/>
</dbReference>
<dbReference type="AlphaFoldDB" id="A0A6L2MPW3"/>
<accession>A0A6L2MPW3</accession>
<protein>
    <submittedName>
        <fullName evidence="1">Putative reverse transcriptase domain-containing protein</fullName>
    </submittedName>
</protein>
<dbReference type="Gene3D" id="3.10.10.10">
    <property type="entry name" value="HIV Type 1 Reverse Transcriptase, subunit A, domain 1"/>
    <property type="match status" value="1"/>
</dbReference>
<comment type="caution">
    <text evidence="1">The sequence shown here is derived from an EMBL/GenBank/DDBJ whole genome shotgun (WGS) entry which is preliminary data.</text>
</comment>
<dbReference type="Gene3D" id="3.30.70.270">
    <property type="match status" value="1"/>
</dbReference>
<dbReference type="SUPFAM" id="SSF56672">
    <property type="entry name" value="DNA/RNA polymerases"/>
    <property type="match status" value="1"/>
</dbReference>